<dbReference type="EMBL" id="BMDU01000005">
    <property type="protein sequence ID" value="GFZ93512.1"/>
    <property type="molecule type" value="Genomic_DNA"/>
</dbReference>
<accession>A0ABQ1EYM4</accession>
<feature type="transmembrane region" description="Helical" evidence="1">
    <location>
        <begin position="65"/>
        <end position="85"/>
    </location>
</feature>
<organism evidence="2 3">
    <name type="scientific">Sphingobium fuliginis (strain ATCC 27551)</name>
    <dbReference type="NCBI Taxonomy" id="336203"/>
    <lineage>
        <taxon>Bacteria</taxon>
        <taxon>Pseudomonadati</taxon>
        <taxon>Pseudomonadota</taxon>
        <taxon>Alphaproteobacteria</taxon>
        <taxon>Sphingomonadales</taxon>
        <taxon>Sphingomonadaceae</taxon>
        <taxon>Sphingobium</taxon>
    </lineage>
</organism>
<comment type="caution">
    <text evidence="2">The sequence shown here is derived from an EMBL/GenBank/DDBJ whole genome shotgun (WGS) entry which is preliminary data.</text>
</comment>
<gene>
    <name evidence="2" type="ORF">GCM10019071_24600</name>
</gene>
<keyword evidence="1" id="KW-1133">Transmembrane helix</keyword>
<evidence type="ECO:0000313" key="2">
    <source>
        <dbReference type="EMBL" id="GFZ93512.1"/>
    </source>
</evidence>
<keyword evidence="1" id="KW-0812">Transmembrane</keyword>
<keyword evidence="1" id="KW-0472">Membrane</keyword>
<sequence>MAQAGRRFRVWDRAPAFAGNIQFPLPVTFSHNFSGCRHSPATSAAYRSPMTPAGHCEREIMIKTAILGLSACALLFGLGVGPWGGVPGLRPAPVLEGKDRPILLQRMVVTATPLSD</sequence>
<evidence type="ECO:0000313" key="3">
    <source>
        <dbReference type="Proteomes" id="UP000628109"/>
    </source>
</evidence>
<keyword evidence="3" id="KW-1185">Reference proteome</keyword>
<protein>
    <submittedName>
        <fullName evidence="2">Uncharacterized protein</fullName>
    </submittedName>
</protein>
<name>A0ABQ1EYM4_SPHSA</name>
<proteinExistence type="predicted"/>
<dbReference type="Proteomes" id="UP000628109">
    <property type="component" value="Unassembled WGS sequence"/>
</dbReference>
<reference evidence="3" key="1">
    <citation type="journal article" date="2019" name="Int. J. Syst. Evol. Microbiol.">
        <title>The Global Catalogue of Microorganisms (GCM) 10K type strain sequencing project: providing services to taxonomists for standard genome sequencing and annotation.</title>
        <authorList>
            <consortium name="The Broad Institute Genomics Platform"/>
            <consortium name="The Broad Institute Genome Sequencing Center for Infectious Disease"/>
            <person name="Wu L."/>
            <person name="Ma J."/>
        </authorList>
    </citation>
    <scope>NUCLEOTIDE SEQUENCE [LARGE SCALE GENOMIC DNA]</scope>
    <source>
        <strain evidence="3">CCM 7327</strain>
    </source>
</reference>
<evidence type="ECO:0000256" key="1">
    <source>
        <dbReference type="SAM" id="Phobius"/>
    </source>
</evidence>